<gene>
    <name evidence="2" type="ORF">CARUB_v10002028mg</name>
</gene>
<sequence>MPNSGSERDASVRKQDTATFSSKLSSTKQRFSSQATAAPACPSFRIYYYDGAAGSVPFEWESHPGTPKHPSSELPTLPPLTPPPSHFPFSGDQSRRGSKKSTKKILALIPTRLFWLSSGEHNGSKAKKLSASSPASMSERVLIEENEYDLFKFQTERKAMRRFSSFDSSSAEQFPIRRSQSSSCFRIRSCFIC</sequence>
<dbReference type="PANTHER" id="PTHR33257:SF57">
    <property type="entry name" value="(RAPE) HYPOTHETICAL PROTEIN"/>
    <property type="match status" value="1"/>
</dbReference>
<feature type="region of interest" description="Disordered" evidence="1">
    <location>
        <begin position="59"/>
        <end position="102"/>
    </location>
</feature>
<dbReference type="AlphaFoldDB" id="R0H9I3"/>
<proteinExistence type="predicted"/>
<dbReference type="STRING" id="81985.R0H9I3"/>
<dbReference type="Proteomes" id="UP000029121">
    <property type="component" value="Unassembled WGS sequence"/>
</dbReference>
<feature type="compositionally biased region" description="Pro residues" evidence="1">
    <location>
        <begin position="76"/>
        <end position="86"/>
    </location>
</feature>
<dbReference type="KEGG" id="crb:17884594"/>
<evidence type="ECO:0000313" key="3">
    <source>
        <dbReference type="Proteomes" id="UP000029121"/>
    </source>
</evidence>
<dbReference type="EMBL" id="KB870810">
    <property type="protein sequence ID" value="EOA21615.1"/>
    <property type="molecule type" value="Genomic_DNA"/>
</dbReference>
<feature type="region of interest" description="Disordered" evidence="1">
    <location>
        <begin position="1"/>
        <end position="37"/>
    </location>
</feature>
<name>R0H9I3_9BRAS</name>
<reference evidence="3" key="1">
    <citation type="journal article" date="2013" name="Nat. Genet.">
        <title>The Capsella rubella genome and the genomic consequences of rapid mating system evolution.</title>
        <authorList>
            <person name="Slotte T."/>
            <person name="Hazzouri K.M."/>
            <person name="Agren J.A."/>
            <person name="Koenig D."/>
            <person name="Maumus F."/>
            <person name="Guo Y.L."/>
            <person name="Steige K."/>
            <person name="Platts A.E."/>
            <person name="Escobar J.S."/>
            <person name="Newman L.K."/>
            <person name="Wang W."/>
            <person name="Mandakova T."/>
            <person name="Vello E."/>
            <person name="Smith L.M."/>
            <person name="Henz S.R."/>
            <person name="Steffen J."/>
            <person name="Takuno S."/>
            <person name="Brandvain Y."/>
            <person name="Coop G."/>
            <person name="Andolfatto P."/>
            <person name="Hu T.T."/>
            <person name="Blanchette M."/>
            <person name="Clark R.M."/>
            <person name="Quesneville H."/>
            <person name="Nordborg M."/>
            <person name="Gaut B.S."/>
            <person name="Lysak M.A."/>
            <person name="Jenkins J."/>
            <person name="Grimwood J."/>
            <person name="Chapman J."/>
            <person name="Prochnik S."/>
            <person name="Shu S."/>
            <person name="Rokhsar D."/>
            <person name="Schmutz J."/>
            <person name="Weigel D."/>
            <person name="Wright S.I."/>
        </authorList>
    </citation>
    <scope>NUCLEOTIDE SEQUENCE [LARGE SCALE GENOMIC DNA]</scope>
    <source>
        <strain evidence="3">cv. Monte Gargano</strain>
    </source>
</reference>
<protein>
    <submittedName>
        <fullName evidence="2">Uncharacterized protein</fullName>
    </submittedName>
</protein>
<dbReference type="Pfam" id="PF05097">
    <property type="entry name" value="DUF688"/>
    <property type="match status" value="1"/>
</dbReference>
<organism evidence="2 3">
    <name type="scientific">Capsella rubella</name>
    <dbReference type="NCBI Taxonomy" id="81985"/>
    <lineage>
        <taxon>Eukaryota</taxon>
        <taxon>Viridiplantae</taxon>
        <taxon>Streptophyta</taxon>
        <taxon>Embryophyta</taxon>
        <taxon>Tracheophyta</taxon>
        <taxon>Spermatophyta</taxon>
        <taxon>Magnoliopsida</taxon>
        <taxon>eudicotyledons</taxon>
        <taxon>Gunneridae</taxon>
        <taxon>Pentapetalae</taxon>
        <taxon>rosids</taxon>
        <taxon>malvids</taxon>
        <taxon>Brassicales</taxon>
        <taxon>Brassicaceae</taxon>
        <taxon>Camelineae</taxon>
        <taxon>Capsella</taxon>
    </lineage>
</organism>
<dbReference type="OrthoDB" id="691043at2759"/>
<feature type="compositionally biased region" description="Polar residues" evidence="1">
    <location>
        <begin position="17"/>
        <end position="36"/>
    </location>
</feature>
<evidence type="ECO:0000256" key="1">
    <source>
        <dbReference type="SAM" id="MobiDB-lite"/>
    </source>
</evidence>
<dbReference type="PANTHER" id="PTHR33257">
    <property type="entry name" value="OS05G0165500 PROTEIN"/>
    <property type="match status" value="1"/>
</dbReference>
<accession>R0H9I3</accession>
<feature type="compositionally biased region" description="Basic and acidic residues" evidence="1">
    <location>
        <begin position="1"/>
        <end position="16"/>
    </location>
</feature>
<evidence type="ECO:0000313" key="2">
    <source>
        <dbReference type="EMBL" id="EOA21615.1"/>
    </source>
</evidence>
<dbReference type="InterPro" id="IPR007789">
    <property type="entry name" value="DUF688"/>
</dbReference>
<keyword evidence="3" id="KW-1185">Reference proteome</keyword>